<evidence type="ECO:0000256" key="2">
    <source>
        <dbReference type="ARBA" id="ARBA00021483"/>
    </source>
</evidence>
<dbReference type="SMART" id="SM00260">
    <property type="entry name" value="CheW"/>
    <property type="match status" value="1"/>
</dbReference>
<dbReference type="Gene3D" id="2.30.30.40">
    <property type="entry name" value="SH3 Domains"/>
    <property type="match status" value="1"/>
</dbReference>
<reference evidence="5 6" key="1">
    <citation type="submission" date="2017-09" db="EMBL/GenBank/DDBJ databases">
        <title>Genomic, metabolic, and phenotypic characteristics of bacterial isolates from the natural microbiome of the model nematode Caenorhabditis elegans.</title>
        <authorList>
            <person name="Zimmermann J."/>
            <person name="Obeng N."/>
            <person name="Yang W."/>
            <person name="Obeng O."/>
            <person name="Kissoyan K."/>
            <person name="Pees B."/>
            <person name="Dirksen P."/>
            <person name="Hoppner M."/>
            <person name="Franke A."/>
            <person name="Rosenstiel P."/>
            <person name="Leippe M."/>
            <person name="Dierking K."/>
            <person name="Kaleta C."/>
            <person name="Schulenburg H."/>
        </authorList>
    </citation>
    <scope>NUCLEOTIDE SEQUENCE [LARGE SCALE GENOMIC DNA]</scope>
    <source>
        <strain evidence="5 6">MYb73</strain>
    </source>
</reference>
<dbReference type="Gene3D" id="2.40.50.180">
    <property type="entry name" value="CheA-289, Domain 4"/>
    <property type="match status" value="1"/>
</dbReference>
<name>A0A2S0I8X9_9BURK</name>
<dbReference type="GO" id="GO:0005829">
    <property type="term" value="C:cytosol"/>
    <property type="evidence" value="ECO:0007669"/>
    <property type="project" value="TreeGrafter"/>
</dbReference>
<dbReference type="Pfam" id="PF01584">
    <property type="entry name" value="CheW"/>
    <property type="match status" value="1"/>
</dbReference>
<dbReference type="InterPro" id="IPR036061">
    <property type="entry name" value="CheW-like_dom_sf"/>
</dbReference>
<dbReference type="SUPFAM" id="SSF50341">
    <property type="entry name" value="CheW-like"/>
    <property type="match status" value="1"/>
</dbReference>
<protein>
    <recommendedName>
        <fullName evidence="2">Chemotaxis protein CheW</fullName>
    </recommendedName>
</protein>
<accession>A0A2S0I8X9</accession>
<evidence type="ECO:0000256" key="3">
    <source>
        <dbReference type="ARBA" id="ARBA00022490"/>
    </source>
</evidence>
<comment type="subcellular location">
    <subcellularLocation>
        <location evidence="1">Cytoplasm</location>
    </subcellularLocation>
</comment>
<dbReference type="OrthoDB" id="21516at2"/>
<dbReference type="Proteomes" id="UP000239477">
    <property type="component" value="Chromosome"/>
</dbReference>
<gene>
    <name evidence="5" type="ORF">CLM73_16040</name>
</gene>
<dbReference type="EMBL" id="CP023270">
    <property type="protein sequence ID" value="AVJ28499.1"/>
    <property type="molecule type" value="Genomic_DNA"/>
</dbReference>
<keyword evidence="6" id="KW-1185">Reference proteome</keyword>
<dbReference type="GO" id="GO:0006935">
    <property type="term" value="P:chemotaxis"/>
    <property type="evidence" value="ECO:0007669"/>
    <property type="project" value="InterPro"/>
</dbReference>
<dbReference type="InterPro" id="IPR002545">
    <property type="entry name" value="CheW-lke_dom"/>
</dbReference>
<feature type="domain" description="CheW-like" evidence="4">
    <location>
        <begin position="94"/>
        <end position="240"/>
    </location>
</feature>
<evidence type="ECO:0000259" key="4">
    <source>
        <dbReference type="PROSITE" id="PS50851"/>
    </source>
</evidence>
<evidence type="ECO:0000313" key="6">
    <source>
        <dbReference type="Proteomes" id="UP000239477"/>
    </source>
</evidence>
<evidence type="ECO:0000313" key="5">
    <source>
        <dbReference type="EMBL" id="AVJ28499.1"/>
    </source>
</evidence>
<sequence length="243" mass="26042">MVISRARAACKRARRAGRRDVTHVIDTIEALSGVDDCWNRIGIRGDKSCPQLAGHVHCRNCPVYAAAAKRILDRLPPAMEAAGEAAPAEHSANLSSLLVFRLHREWMGLPTRSLDEVAGTRGIISLPHRRDPAVLGVTNVRGTLTVCVSLQRLLGLDAAAPQSRERPATARMLIFGGAGRAVVLPVDEVEGMHEVDLDALEPLPSTVQGASLKYSRGVARCGGRAVGVLDETLLMQALERSLA</sequence>
<dbReference type="PANTHER" id="PTHR22617:SF45">
    <property type="entry name" value="CHEMOTAXIS PROTEIN CHEW"/>
    <property type="match status" value="1"/>
</dbReference>
<evidence type="ECO:0000256" key="1">
    <source>
        <dbReference type="ARBA" id="ARBA00004496"/>
    </source>
</evidence>
<dbReference type="InterPro" id="IPR039315">
    <property type="entry name" value="CheW"/>
</dbReference>
<proteinExistence type="predicted"/>
<dbReference type="PANTHER" id="PTHR22617">
    <property type="entry name" value="CHEMOTAXIS SENSOR HISTIDINE KINASE-RELATED"/>
    <property type="match status" value="1"/>
</dbReference>
<organism evidence="5 6">
    <name type="scientific">Achromobacter spanius</name>
    <dbReference type="NCBI Taxonomy" id="217203"/>
    <lineage>
        <taxon>Bacteria</taxon>
        <taxon>Pseudomonadati</taxon>
        <taxon>Pseudomonadota</taxon>
        <taxon>Betaproteobacteria</taxon>
        <taxon>Burkholderiales</taxon>
        <taxon>Alcaligenaceae</taxon>
        <taxon>Achromobacter</taxon>
    </lineage>
</organism>
<dbReference type="GO" id="GO:0007165">
    <property type="term" value="P:signal transduction"/>
    <property type="evidence" value="ECO:0007669"/>
    <property type="project" value="InterPro"/>
</dbReference>
<keyword evidence="3" id="KW-0963">Cytoplasm</keyword>
<dbReference type="AlphaFoldDB" id="A0A2S0I8X9"/>
<dbReference type="PROSITE" id="PS50851">
    <property type="entry name" value="CHEW"/>
    <property type="match status" value="1"/>
</dbReference>